<dbReference type="EMBL" id="JARXRM010000016">
    <property type="protein sequence ID" value="MDH5822073.1"/>
    <property type="molecule type" value="Genomic_DNA"/>
</dbReference>
<dbReference type="Gene3D" id="3.10.450.50">
    <property type="match status" value="1"/>
</dbReference>
<organism evidence="2 3">
    <name type="scientific">Luteimonas endophytica</name>
    <dbReference type="NCBI Taxonomy" id="3042023"/>
    <lineage>
        <taxon>Bacteria</taxon>
        <taxon>Pseudomonadati</taxon>
        <taxon>Pseudomonadota</taxon>
        <taxon>Gammaproteobacteria</taxon>
        <taxon>Lysobacterales</taxon>
        <taxon>Lysobacteraceae</taxon>
        <taxon>Luteimonas</taxon>
    </lineage>
</organism>
<gene>
    <name evidence="2" type="ORF">QFW77_03570</name>
</gene>
<keyword evidence="3" id="KW-1185">Reference proteome</keyword>
<proteinExistence type="predicted"/>
<comment type="caution">
    <text evidence="2">The sequence shown here is derived from an EMBL/GenBank/DDBJ whole genome shotgun (WGS) entry which is preliminary data.</text>
</comment>
<accession>A0ABT6J7B9</accession>
<dbReference type="RefSeq" id="WP_280572918.1">
    <property type="nucleotide sequence ID" value="NZ_JARXRM010000016.1"/>
</dbReference>
<evidence type="ECO:0000313" key="3">
    <source>
        <dbReference type="Proteomes" id="UP001156940"/>
    </source>
</evidence>
<dbReference type="Pfam" id="PF14534">
    <property type="entry name" value="DUF4440"/>
    <property type="match status" value="1"/>
</dbReference>
<name>A0ABT6J7B9_9GAMM</name>
<evidence type="ECO:0000313" key="2">
    <source>
        <dbReference type="EMBL" id="MDH5822073.1"/>
    </source>
</evidence>
<protein>
    <submittedName>
        <fullName evidence="2">SgcJ/EcaC family oxidoreductase</fullName>
    </submittedName>
</protein>
<reference evidence="2 3" key="1">
    <citation type="submission" date="2023-04" db="EMBL/GenBank/DDBJ databases">
        <title>Luteimonas endophyticus RD2P54.</title>
        <authorList>
            <person name="Sun J.-Q."/>
        </authorList>
    </citation>
    <scope>NUCLEOTIDE SEQUENCE [LARGE SCALE GENOMIC DNA]</scope>
    <source>
        <strain evidence="2 3">RD2P54</strain>
    </source>
</reference>
<dbReference type="Proteomes" id="UP001156940">
    <property type="component" value="Unassembled WGS sequence"/>
</dbReference>
<sequence length="133" mass="14332">MNDEKEIRNLVDTWMTATKAGDSETVLGLMTDDVVFLVAGQEPFGKSAFAEASEAQSNASVEFDGESEVIEVKVQGDWAYAVTKLRVTATQLGKEPMVRSGHTLTILQKDAGKWKIARDANLLVPVSASEGDA</sequence>
<dbReference type="SUPFAM" id="SSF54427">
    <property type="entry name" value="NTF2-like"/>
    <property type="match status" value="1"/>
</dbReference>
<dbReference type="NCBIfam" id="TIGR02246">
    <property type="entry name" value="SgcJ/EcaC family oxidoreductase"/>
    <property type="match status" value="1"/>
</dbReference>
<evidence type="ECO:0000259" key="1">
    <source>
        <dbReference type="Pfam" id="PF14534"/>
    </source>
</evidence>
<feature type="domain" description="DUF4440" evidence="1">
    <location>
        <begin position="7"/>
        <end position="116"/>
    </location>
</feature>
<dbReference type="InterPro" id="IPR032710">
    <property type="entry name" value="NTF2-like_dom_sf"/>
</dbReference>
<dbReference type="InterPro" id="IPR027843">
    <property type="entry name" value="DUF4440"/>
</dbReference>
<dbReference type="InterPro" id="IPR011944">
    <property type="entry name" value="Steroid_delta5-4_isomerase"/>
</dbReference>